<evidence type="ECO:0000256" key="10">
    <source>
        <dbReference type="ARBA" id="ARBA00023204"/>
    </source>
</evidence>
<protein>
    <recommendedName>
        <fullName evidence="13">HhH-GPD domain-containing protein</fullName>
    </recommendedName>
</protein>
<dbReference type="InterPro" id="IPR007000">
    <property type="entry name" value="PLipase_B-like"/>
</dbReference>
<dbReference type="PANTHER" id="PTHR12370:SF7">
    <property type="entry name" value="PHOSPHOLIPASE B-LIKE 2-RELATED"/>
    <property type="match status" value="1"/>
</dbReference>
<dbReference type="STRING" id="2018661.A0A2A2K7D7"/>
<dbReference type="Pfam" id="PF00730">
    <property type="entry name" value="HhH-GPD"/>
    <property type="match status" value="1"/>
</dbReference>
<evidence type="ECO:0000256" key="1">
    <source>
        <dbReference type="ARBA" id="ARBA00007835"/>
    </source>
</evidence>
<dbReference type="Pfam" id="PF07934">
    <property type="entry name" value="OGG_N"/>
    <property type="match status" value="1"/>
</dbReference>
<dbReference type="EMBL" id="LIAE01009422">
    <property type="protein sequence ID" value="PAV69820.1"/>
    <property type="molecule type" value="Genomic_DNA"/>
</dbReference>
<dbReference type="InterPro" id="IPR027417">
    <property type="entry name" value="P-loop_NTPase"/>
</dbReference>
<accession>A0A2A2K7D7</accession>
<dbReference type="InterPro" id="IPR013641">
    <property type="entry name" value="KTI12/PSTK"/>
</dbReference>
<dbReference type="Pfam" id="PF08433">
    <property type="entry name" value="KTI12"/>
    <property type="match status" value="1"/>
</dbReference>
<feature type="transmembrane region" description="Helical" evidence="12">
    <location>
        <begin position="1050"/>
        <end position="1074"/>
    </location>
</feature>
<dbReference type="Gene3D" id="1.10.340.30">
    <property type="entry name" value="Hypothetical protein, domain 2"/>
    <property type="match status" value="1"/>
</dbReference>
<evidence type="ECO:0000256" key="2">
    <source>
        <dbReference type="ARBA" id="ARBA00022729"/>
    </source>
</evidence>
<keyword evidence="7" id="KW-0442">Lipid degradation</keyword>
<dbReference type="SUPFAM" id="SSF52540">
    <property type="entry name" value="P-loop containing nucleoside triphosphate hydrolases"/>
    <property type="match status" value="1"/>
</dbReference>
<keyword evidence="12" id="KW-0812">Transmembrane</keyword>
<gene>
    <name evidence="14" type="ORF">WR25_26064</name>
</gene>
<keyword evidence="3" id="KW-0547">Nucleotide-binding</keyword>
<evidence type="ECO:0000256" key="6">
    <source>
        <dbReference type="ARBA" id="ARBA00022840"/>
    </source>
</evidence>
<evidence type="ECO:0000313" key="14">
    <source>
        <dbReference type="EMBL" id="PAV69820.1"/>
    </source>
</evidence>
<dbReference type="GO" id="GO:0009395">
    <property type="term" value="P:phospholipid catabolic process"/>
    <property type="evidence" value="ECO:0007669"/>
    <property type="project" value="TreeGrafter"/>
</dbReference>
<evidence type="ECO:0000256" key="9">
    <source>
        <dbReference type="ARBA" id="ARBA00023180"/>
    </source>
</evidence>
<dbReference type="GO" id="GO:0008534">
    <property type="term" value="F:oxidized purine nucleobase lesion DNA N-glycosylase activity"/>
    <property type="evidence" value="ECO:0007669"/>
    <property type="project" value="InterPro"/>
</dbReference>
<evidence type="ECO:0000313" key="15">
    <source>
        <dbReference type="Proteomes" id="UP000218231"/>
    </source>
</evidence>
<dbReference type="GO" id="GO:0004620">
    <property type="term" value="F:phospholipase activity"/>
    <property type="evidence" value="ECO:0007669"/>
    <property type="project" value="InterPro"/>
</dbReference>
<dbReference type="CDD" id="cd00056">
    <property type="entry name" value="ENDO3c"/>
    <property type="match status" value="1"/>
</dbReference>
<keyword evidence="2" id="KW-0732">Signal</keyword>
<keyword evidence="6" id="KW-0067">ATP-binding</keyword>
<dbReference type="OrthoDB" id="443524at2759"/>
<organism evidence="14 15">
    <name type="scientific">Diploscapter pachys</name>
    <dbReference type="NCBI Taxonomy" id="2018661"/>
    <lineage>
        <taxon>Eukaryota</taxon>
        <taxon>Metazoa</taxon>
        <taxon>Ecdysozoa</taxon>
        <taxon>Nematoda</taxon>
        <taxon>Chromadorea</taxon>
        <taxon>Rhabditida</taxon>
        <taxon>Rhabditina</taxon>
        <taxon>Rhabditomorpha</taxon>
        <taxon>Rhabditoidea</taxon>
        <taxon>Rhabditidae</taxon>
        <taxon>Diploscapter</taxon>
    </lineage>
</organism>
<keyword evidence="12" id="KW-1133">Transmembrane helix</keyword>
<evidence type="ECO:0000256" key="5">
    <source>
        <dbReference type="ARBA" id="ARBA00022801"/>
    </source>
</evidence>
<dbReference type="Proteomes" id="UP000218231">
    <property type="component" value="Unassembled WGS sequence"/>
</dbReference>
<dbReference type="GO" id="GO:0005524">
    <property type="term" value="F:ATP binding"/>
    <property type="evidence" value="ECO:0007669"/>
    <property type="project" value="UniProtKB-KW"/>
</dbReference>
<dbReference type="Gene3D" id="1.10.1670.10">
    <property type="entry name" value="Helix-hairpin-Helix base-excision DNA repair enzymes (C-terminal)"/>
    <property type="match status" value="1"/>
</dbReference>
<dbReference type="GO" id="GO:0006289">
    <property type="term" value="P:nucleotide-excision repair"/>
    <property type="evidence" value="ECO:0007669"/>
    <property type="project" value="InterPro"/>
</dbReference>
<dbReference type="InterPro" id="IPR012904">
    <property type="entry name" value="OGG_N"/>
</dbReference>
<sequence>MSLLLVMGIPASGKSTLCQMIAAASSHSAQTEVVEFDRVVGRRVEDFNAAEARNAFEQAIKLKMERFGANWQGLLIVDDIFYLQSMRRPFERAARRLGWRFAVAAVRCELSVAVQRNRRRPAESRVDETTIQRIFKEIAFPDDAIFLNDSGVDVDDVLRQVRSRPRLAATRHAEAEESRATKRREDEWEKMVRSCVGQLVAEGFDGKRIDGFWRQAATTAHRMEGFGSCGELTANRSKNTRDPQLIKKLQIGYKVVRRQASAKQREDRQVLEGYFQCRICLKELYKQWMKDGHMKALLDANQSLKGIRILQQQPVETIFSFICSANNHIQRISKMVNRLCVLYGKELETVEDSTEDAVVAEKHPYLKFDFPSLEQLSKHTDKMEETLRKEGFGYRAAYIRNTAIHLSKLGEEELLKWRSEEADSARQKLLELSGVGPKVADCIALMAMQKHEVVPVDTHVFEVTRKIYLPNLSGKSLNANLHKEIRNFYIEKFGPHAGWAQAVLFNAQLEEKTSKGKKRTAQPEKTERSLNLILGQEDPEGRDTKYTYRQICIVDGKPTILNGFDCKSQVAVARWQNSVNTTGWTFLEVETRDGFEPGVQAYAAGYLEGLLSHTVLTYHVQNAISDYCTNFTGYCGRMKAFLTDNQNWIKDKLATVARDDVYWGAVNRTFYQLSGLIDAYENRPYSPRITYEIHEILLMNWGGDFYDLEKKLNKTRDPAIDQTGGHCSGFVKIAPNNADLFISQVTMSGFQNMLRVLKLYKFAYEREFYPGYATTMASYPGLLYSSDDFALMTSGLAVIETTISVFNTSLFNQTKAVGQLPTWVRAIVSNQLARDAREWCKIYSKYNSGTYNNQWVVVDYNKFTPNKEVPDYGIMYVLEQMPGKIVYADLTWFLKKYSYFPSYNIPYFEEIRNISGFVGQADKLGDWFKWGSSPRAKIFDRDHHDVVDIDSLTKLMRYNDYTHDEFSRCKCSPPYSAEAGISARGDLNPANGTYEFPGQGHVNHGALDYKGTNSTMMKTLQFRSQGGPTWGSVPPFRWSNFDFVMEFSDLLGAVCLVFWLVLGFGIFFRGWFALRQPKAILWKFEKKNSVGTSERIQTEGAVKSESKKDERANEKKSNGSDKMKKKE</sequence>
<name>A0A2A2K7D7_9BILA</name>
<evidence type="ECO:0000259" key="13">
    <source>
        <dbReference type="SMART" id="SM00478"/>
    </source>
</evidence>
<reference evidence="14 15" key="1">
    <citation type="journal article" date="2017" name="Curr. Biol.">
        <title>Genome architecture and evolution of a unichromosomal asexual nematode.</title>
        <authorList>
            <person name="Fradin H."/>
            <person name="Zegar C."/>
            <person name="Gutwein M."/>
            <person name="Lucas J."/>
            <person name="Kovtun M."/>
            <person name="Corcoran D."/>
            <person name="Baugh L.R."/>
            <person name="Kiontke K."/>
            <person name="Gunsalus K."/>
            <person name="Fitch D.H."/>
            <person name="Piano F."/>
        </authorList>
    </citation>
    <scope>NUCLEOTIDE SEQUENCE [LARGE SCALE GENOMIC DNA]</scope>
    <source>
        <strain evidence="14">PF1309</strain>
    </source>
</reference>
<keyword evidence="8" id="KW-0443">Lipid metabolism</keyword>
<keyword evidence="15" id="KW-1185">Reference proteome</keyword>
<dbReference type="InterPro" id="IPR011257">
    <property type="entry name" value="DNA_glycosylase"/>
</dbReference>
<comment type="caution">
    <text evidence="14">The sequence shown here is derived from an EMBL/GenBank/DDBJ whole genome shotgun (WGS) entry which is preliminary data.</text>
</comment>
<dbReference type="Gene3D" id="3.60.60.30">
    <property type="match status" value="1"/>
</dbReference>
<dbReference type="InterPro" id="IPR003265">
    <property type="entry name" value="HhH-GPD_domain"/>
</dbReference>
<dbReference type="GO" id="GO:0003684">
    <property type="term" value="F:damaged DNA binding"/>
    <property type="evidence" value="ECO:0007669"/>
    <property type="project" value="InterPro"/>
</dbReference>
<dbReference type="Pfam" id="PF04916">
    <property type="entry name" value="Phospholip_B"/>
    <property type="match status" value="1"/>
</dbReference>
<feature type="region of interest" description="Disordered" evidence="11">
    <location>
        <begin position="1089"/>
        <end position="1127"/>
    </location>
</feature>
<proteinExistence type="inferred from homology"/>
<keyword evidence="9" id="KW-0325">Glycoprotein</keyword>
<dbReference type="PANTHER" id="PTHR12370">
    <property type="entry name" value="PHOSPHOLIPASE B-RELATED"/>
    <property type="match status" value="1"/>
</dbReference>
<evidence type="ECO:0000256" key="11">
    <source>
        <dbReference type="SAM" id="MobiDB-lite"/>
    </source>
</evidence>
<dbReference type="InterPro" id="IPR023170">
    <property type="entry name" value="HhH_base_excis_C"/>
</dbReference>
<dbReference type="GO" id="GO:0005576">
    <property type="term" value="C:extracellular region"/>
    <property type="evidence" value="ECO:0007669"/>
    <property type="project" value="TreeGrafter"/>
</dbReference>
<evidence type="ECO:0000256" key="7">
    <source>
        <dbReference type="ARBA" id="ARBA00022963"/>
    </source>
</evidence>
<dbReference type="SMART" id="SM00478">
    <property type="entry name" value="ENDO3c"/>
    <property type="match status" value="1"/>
</dbReference>
<evidence type="ECO:0000256" key="8">
    <source>
        <dbReference type="ARBA" id="ARBA00023098"/>
    </source>
</evidence>
<evidence type="ECO:0000256" key="4">
    <source>
        <dbReference type="ARBA" id="ARBA00022763"/>
    </source>
</evidence>
<comment type="similarity">
    <text evidence="1">Belongs to the phospholipase B-like family.</text>
</comment>
<dbReference type="AlphaFoldDB" id="A0A2A2K7D7"/>
<keyword evidence="4" id="KW-0227">DNA damage</keyword>
<dbReference type="SUPFAM" id="SSF48150">
    <property type="entry name" value="DNA-glycosylase"/>
    <property type="match status" value="1"/>
</dbReference>
<keyword evidence="10" id="KW-0234">DNA repair</keyword>
<evidence type="ECO:0000256" key="3">
    <source>
        <dbReference type="ARBA" id="ARBA00022741"/>
    </source>
</evidence>
<feature type="compositionally biased region" description="Basic and acidic residues" evidence="11">
    <location>
        <begin position="1102"/>
        <end position="1127"/>
    </location>
</feature>
<keyword evidence="12" id="KW-0472">Membrane</keyword>
<keyword evidence="5" id="KW-0378">Hydrolase</keyword>
<dbReference type="Gene3D" id="3.40.50.300">
    <property type="entry name" value="P-loop containing nucleotide triphosphate hydrolases"/>
    <property type="match status" value="1"/>
</dbReference>
<dbReference type="GO" id="GO:0006284">
    <property type="term" value="P:base-excision repair"/>
    <property type="evidence" value="ECO:0007669"/>
    <property type="project" value="InterPro"/>
</dbReference>
<feature type="domain" description="HhH-GPD" evidence="13">
    <location>
        <begin position="323"/>
        <end position="509"/>
    </location>
</feature>
<evidence type="ECO:0000256" key="12">
    <source>
        <dbReference type="SAM" id="Phobius"/>
    </source>
</evidence>